<evidence type="ECO:0000256" key="1">
    <source>
        <dbReference type="SAM" id="MobiDB-lite"/>
    </source>
</evidence>
<evidence type="ECO:0000313" key="2">
    <source>
        <dbReference type="EMBL" id="KAK3739627.1"/>
    </source>
</evidence>
<feature type="region of interest" description="Disordered" evidence="1">
    <location>
        <begin position="94"/>
        <end position="122"/>
    </location>
</feature>
<gene>
    <name evidence="2" type="ORF">RRG08_008235</name>
</gene>
<dbReference type="AlphaFoldDB" id="A0AAE0YBN0"/>
<reference evidence="2" key="1">
    <citation type="journal article" date="2023" name="G3 (Bethesda)">
        <title>A reference genome for the long-term kleptoplast-retaining sea slug Elysia crispata morphotype clarki.</title>
        <authorList>
            <person name="Eastman K.E."/>
            <person name="Pendleton A.L."/>
            <person name="Shaikh M.A."/>
            <person name="Suttiyut T."/>
            <person name="Ogas R."/>
            <person name="Tomko P."/>
            <person name="Gavelis G."/>
            <person name="Widhalm J.R."/>
            <person name="Wisecaver J.H."/>
        </authorList>
    </citation>
    <scope>NUCLEOTIDE SEQUENCE</scope>
    <source>
        <strain evidence="2">ECLA1</strain>
    </source>
</reference>
<organism evidence="2 3">
    <name type="scientific">Elysia crispata</name>
    <name type="common">lettuce slug</name>
    <dbReference type="NCBI Taxonomy" id="231223"/>
    <lineage>
        <taxon>Eukaryota</taxon>
        <taxon>Metazoa</taxon>
        <taxon>Spiralia</taxon>
        <taxon>Lophotrochozoa</taxon>
        <taxon>Mollusca</taxon>
        <taxon>Gastropoda</taxon>
        <taxon>Heterobranchia</taxon>
        <taxon>Euthyneura</taxon>
        <taxon>Panpulmonata</taxon>
        <taxon>Sacoglossa</taxon>
        <taxon>Placobranchoidea</taxon>
        <taxon>Plakobranchidae</taxon>
        <taxon>Elysia</taxon>
    </lineage>
</organism>
<feature type="compositionally biased region" description="Polar residues" evidence="1">
    <location>
        <begin position="94"/>
        <end position="107"/>
    </location>
</feature>
<feature type="region of interest" description="Disordered" evidence="1">
    <location>
        <begin position="1"/>
        <end position="20"/>
    </location>
</feature>
<name>A0AAE0YBN0_9GAST</name>
<comment type="caution">
    <text evidence="2">The sequence shown here is derived from an EMBL/GenBank/DDBJ whole genome shotgun (WGS) entry which is preliminary data.</text>
</comment>
<sequence>MGIIMRSTEKDKAEKEDKVYETVGPASQRIIRFQRDGLSFLETSYSSADPASNLAGHTWTGSAWLGSRGFINIGMRVLITEEHIVTTRGVQAELTNQEMTNPTSGQQRHNEMTRRHKGSKRF</sequence>
<protein>
    <submittedName>
        <fullName evidence="2">Uncharacterized protein</fullName>
    </submittedName>
</protein>
<dbReference type="Proteomes" id="UP001283361">
    <property type="component" value="Unassembled WGS sequence"/>
</dbReference>
<proteinExistence type="predicted"/>
<feature type="compositionally biased region" description="Basic and acidic residues" evidence="1">
    <location>
        <begin position="7"/>
        <end position="20"/>
    </location>
</feature>
<dbReference type="EMBL" id="JAWDGP010006510">
    <property type="protein sequence ID" value="KAK3739627.1"/>
    <property type="molecule type" value="Genomic_DNA"/>
</dbReference>
<evidence type="ECO:0000313" key="3">
    <source>
        <dbReference type="Proteomes" id="UP001283361"/>
    </source>
</evidence>
<accession>A0AAE0YBN0</accession>
<keyword evidence="3" id="KW-1185">Reference proteome</keyword>